<feature type="non-terminal residue" evidence="1">
    <location>
        <position position="1"/>
    </location>
</feature>
<sequence>LHIGEEMFELDMTGNMPYKITNIAPVQNVIFGMTLKDMNKIEFNDWCTLFADPSDFSSNITSIGIWTRELSHPKDLRYPDYLGELKPLSLNILEELSKFAKSATKELYIDISKWNFTKRLLFGSHIYVNSLLSVCAQYAGIEDNFNWTWPFDYAAGKPLKTNLVDKEKIKFYIEKLGKKVKTSQDEKEAEKVQIAALEKYEGVHPFMTRLFRSRRAQKLDPFYYKLQDV</sequence>
<comment type="caution">
    <text evidence="1">The sequence shown here is derived from an EMBL/GenBank/DDBJ whole genome shotgun (WGS) entry which is preliminary data.</text>
</comment>
<gene>
    <name evidence="1" type="ORF">S12H4_05671</name>
</gene>
<dbReference type="EMBL" id="BARW01001901">
    <property type="protein sequence ID" value="GAI65232.1"/>
    <property type="molecule type" value="Genomic_DNA"/>
</dbReference>
<organism evidence="1">
    <name type="scientific">marine sediment metagenome</name>
    <dbReference type="NCBI Taxonomy" id="412755"/>
    <lineage>
        <taxon>unclassified sequences</taxon>
        <taxon>metagenomes</taxon>
        <taxon>ecological metagenomes</taxon>
    </lineage>
</organism>
<protein>
    <submittedName>
        <fullName evidence="1">Uncharacterized protein</fullName>
    </submittedName>
</protein>
<accession>X1Q9S1</accession>
<reference evidence="1" key="1">
    <citation type="journal article" date="2014" name="Front. Microbiol.">
        <title>High frequency of phylogenetically diverse reductive dehalogenase-homologous genes in deep subseafloor sedimentary metagenomes.</title>
        <authorList>
            <person name="Kawai M."/>
            <person name="Futagami T."/>
            <person name="Toyoda A."/>
            <person name="Takaki Y."/>
            <person name="Nishi S."/>
            <person name="Hori S."/>
            <person name="Arai W."/>
            <person name="Tsubouchi T."/>
            <person name="Morono Y."/>
            <person name="Uchiyama I."/>
            <person name="Ito T."/>
            <person name="Fujiyama A."/>
            <person name="Inagaki F."/>
            <person name="Takami H."/>
        </authorList>
    </citation>
    <scope>NUCLEOTIDE SEQUENCE</scope>
    <source>
        <strain evidence="1">Expedition CK06-06</strain>
    </source>
</reference>
<evidence type="ECO:0000313" key="1">
    <source>
        <dbReference type="EMBL" id="GAI65232.1"/>
    </source>
</evidence>
<proteinExistence type="predicted"/>
<name>X1Q9S1_9ZZZZ</name>
<dbReference type="AlphaFoldDB" id="X1Q9S1"/>